<feature type="transmembrane region" description="Helical" evidence="9">
    <location>
        <begin position="237"/>
        <end position="256"/>
    </location>
</feature>
<keyword evidence="5" id="KW-0862">Zinc</keyword>
<evidence type="ECO:0000256" key="8">
    <source>
        <dbReference type="SAM" id="MobiDB-lite"/>
    </source>
</evidence>
<sequence>MLKSEKNELDLEIMGQYDENQDKSEKDTMLKHTFTPPPLTKAKTGKLQLLIIFLAILYLAELGSAIRTRSLVLMADSFQIFSDLFLLMIKVYLIQGSHKFPNEKMTYGMNRITIVGSTINSIFLIDRKSNVFIEIGGNKQKQKNKQIKNKKPKKTQKQEHSTAKTSVSCSQQQICKQKGDEDKHSKICDQKKKSKRNQNTNKFSFHLTCLLFISAAVLTDGLIFFYMKKYKKTDEKWLLYIDTSISLFIALIIFLFQMPSIKKNLKIIMQATPDKIDIVSILDKIQKIDELVSFHNLHLWQYSGDLIVGTIHIVITKNIDYNQVMLKILKIFHSHKVNYITIQPEFIDSSPRSNFIKNSNLTGIDSSGGLNDMCIYNCCQNELQSVKFQQINGDYISNGDFLAEIK</sequence>
<dbReference type="Proteomes" id="UP001146793">
    <property type="component" value="Unassembled WGS sequence"/>
</dbReference>
<dbReference type="AlphaFoldDB" id="A0AAV8A2N4"/>
<feature type="domain" description="Cation efflux protein cytoplasmic" evidence="11">
    <location>
        <begin position="273"/>
        <end position="321"/>
    </location>
</feature>
<dbReference type="SUPFAM" id="SSF161111">
    <property type="entry name" value="Cation efflux protein transmembrane domain-like"/>
    <property type="match status" value="1"/>
</dbReference>
<dbReference type="InterPro" id="IPR058533">
    <property type="entry name" value="Cation_efflux_TM"/>
</dbReference>
<evidence type="ECO:0000256" key="2">
    <source>
        <dbReference type="ARBA" id="ARBA00008873"/>
    </source>
</evidence>
<evidence type="ECO:0000256" key="6">
    <source>
        <dbReference type="ARBA" id="ARBA00022989"/>
    </source>
</evidence>
<evidence type="ECO:0000256" key="9">
    <source>
        <dbReference type="SAM" id="Phobius"/>
    </source>
</evidence>
<dbReference type="GO" id="GO:0005385">
    <property type="term" value="F:zinc ion transmembrane transporter activity"/>
    <property type="evidence" value="ECO:0007669"/>
    <property type="project" value="TreeGrafter"/>
</dbReference>
<evidence type="ECO:0000259" key="11">
    <source>
        <dbReference type="Pfam" id="PF16916"/>
    </source>
</evidence>
<evidence type="ECO:0000256" key="7">
    <source>
        <dbReference type="ARBA" id="ARBA00023136"/>
    </source>
</evidence>
<reference evidence="12" key="1">
    <citation type="submission" date="2022-08" db="EMBL/GenBank/DDBJ databases">
        <title>Novel sulphate-reducing endosymbionts in the free-living metamonad Anaeramoeba.</title>
        <authorList>
            <person name="Jerlstrom-Hultqvist J."/>
            <person name="Cepicka I."/>
            <person name="Gallot-Lavallee L."/>
            <person name="Salas-Leiva D."/>
            <person name="Curtis B.A."/>
            <person name="Zahonova K."/>
            <person name="Pipaliya S."/>
            <person name="Dacks J."/>
            <person name="Roger A.J."/>
        </authorList>
    </citation>
    <scope>NUCLEOTIDE SEQUENCE</scope>
    <source>
        <strain evidence="12">Busselton2</strain>
    </source>
</reference>
<evidence type="ECO:0000256" key="1">
    <source>
        <dbReference type="ARBA" id="ARBA00004141"/>
    </source>
</evidence>
<keyword evidence="4 9" id="KW-0812">Transmembrane</keyword>
<evidence type="ECO:0000313" key="13">
    <source>
        <dbReference type="Proteomes" id="UP001146793"/>
    </source>
</evidence>
<feature type="transmembrane region" description="Helical" evidence="9">
    <location>
        <begin position="78"/>
        <end position="95"/>
    </location>
</feature>
<accession>A0AAV8A2N4</accession>
<feature type="transmembrane region" description="Helical" evidence="9">
    <location>
        <begin position="203"/>
        <end position="225"/>
    </location>
</feature>
<dbReference type="EMBL" id="JANTQA010000015">
    <property type="protein sequence ID" value="KAJ3447651.1"/>
    <property type="molecule type" value="Genomic_DNA"/>
</dbReference>
<dbReference type="Pfam" id="PF01545">
    <property type="entry name" value="Cation_efflux"/>
    <property type="match status" value="1"/>
</dbReference>
<dbReference type="GO" id="GO:0006882">
    <property type="term" value="P:intracellular zinc ion homeostasis"/>
    <property type="evidence" value="ECO:0007669"/>
    <property type="project" value="TreeGrafter"/>
</dbReference>
<dbReference type="PANTHER" id="PTHR45820">
    <property type="entry name" value="FI23527P1"/>
    <property type="match status" value="1"/>
</dbReference>
<dbReference type="NCBIfam" id="TIGR01297">
    <property type="entry name" value="CDF"/>
    <property type="match status" value="1"/>
</dbReference>
<evidence type="ECO:0000259" key="10">
    <source>
        <dbReference type="Pfam" id="PF01545"/>
    </source>
</evidence>
<feature type="domain" description="Cation efflux protein transmembrane" evidence="10">
    <location>
        <begin position="50"/>
        <end position="125"/>
    </location>
</feature>
<feature type="transmembrane region" description="Helical" evidence="9">
    <location>
        <begin position="47"/>
        <end position="66"/>
    </location>
</feature>
<dbReference type="InterPro" id="IPR027470">
    <property type="entry name" value="Cation_efflux_CTD"/>
</dbReference>
<keyword evidence="6 9" id="KW-1133">Transmembrane helix</keyword>
<evidence type="ECO:0000256" key="4">
    <source>
        <dbReference type="ARBA" id="ARBA00022692"/>
    </source>
</evidence>
<dbReference type="PANTHER" id="PTHR45820:SF4">
    <property type="entry name" value="ZINC TRANSPORTER 63C, ISOFORM F"/>
    <property type="match status" value="1"/>
</dbReference>
<dbReference type="SUPFAM" id="SSF160240">
    <property type="entry name" value="Cation efflux protein cytoplasmic domain-like"/>
    <property type="match status" value="1"/>
</dbReference>
<dbReference type="InterPro" id="IPR036837">
    <property type="entry name" value="Cation_efflux_CTD_sf"/>
</dbReference>
<comment type="subcellular location">
    <subcellularLocation>
        <location evidence="1">Membrane</location>
        <topology evidence="1">Multi-pass membrane protein</topology>
    </subcellularLocation>
</comment>
<evidence type="ECO:0000313" key="12">
    <source>
        <dbReference type="EMBL" id="KAJ3447651.1"/>
    </source>
</evidence>
<dbReference type="InterPro" id="IPR027469">
    <property type="entry name" value="Cation_efflux_TMD_sf"/>
</dbReference>
<protein>
    <submittedName>
        <fullName evidence="12">Uncharacterized protein</fullName>
    </submittedName>
</protein>
<dbReference type="InterPro" id="IPR002524">
    <property type="entry name" value="Cation_efflux"/>
</dbReference>
<comment type="similarity">
    <text evidence="2">Belongs to the cation diffusion facilitator (CDF) transporter (TC 2.A.4) family. SLC30A subfamily.</text>
</comment>
<keyword evidence="3" id="KW-0813">Transport</keyword>
<feature type="compositionally biased region" description="Basic residues" evidence="8">
    <location>
        <begin position="142"/>
        <end position="155"/>
    </location>
</feature>
<name>A0AAV8A2N4_9EUKA</name>
<dbReference type="Gene3D" id="1.20.1510.10">
    <property type="entry name" value="Cation efflux protein transmembrane domain"/>
    <property type="match status" value="1"/>
</dbReference>
<feature type="region of interest" description="Disordered" evidence="8">
    <location>
        <begin position="142"/>
        <end position="165"/>
    </location>
</feature>
<gene>
    <name evidence="12" type="ORF">M0812_00123</name>
</gene>
<dbReference type="GO" id="GO:0016020">
    <property type="term" value="C:membrane"/>
    <property type="evidence" value="ECO:0007669"/>
    <property type="project" value="UniProtKB-SubCell"/>
</dbReference>
<organism evidence="12 13">
    <name type="scientific">Anaeramoeba flamelloides</name>
    <dbReference type="NCBI Taxonomy" id="1746091"/>
    <lineage>
        <taxon>Eukaryota</taxon>
        <taxon>Metamonada</taxon>
        <taxon>Anaeramoebidae</taxon>
        <taxon>Anaeramoeba</taxon>
    </lineage>
</organism>
<comment type="caution">
    <text evidence="12">The sequence shown here is derived from an EMBL/GenBank/DDBJ whole genome shotgun (WGS) entry which is preliminary data.</text>
</comment>
<keyword evidence="7 9" id="KW-0472">Membrane</keyword>
<dbReference type="Pfam" id="PF16916">
    <property type="entry name" value="ZT_dimer"/>
    <property type="match status" value="1"/>
</dbReference>
<proteinExistence type="inferred from homology"/>
<evidence type="ECO:0000256" key="3">
    <source>
        <dbReference type="ARBA" id="ARBA00022448"/>
    </source>
</evidence>
<evidence type="ECO:0000256" key="5">
    <source>
        <dbReference type="ARBA" id="ARBA00022833"/>
    </source>
</evidence>